<feature type="compositionally biased region" description="Low complexity" evidence="1">
    <location>
        <begin position="179"/>
        <end position="195"/>
    </location>
</feature>
<accession>A0AAV9PTN0</accession>
<feature type="region of interest" description="Disordered" evidence="1">
    <location>
        <begin position="144"/>
        <end position="195"/>
    </location>
</feature>
<feature type="chain" id="PRO_5043866436" evidence="3">
    <location>
        <begin position="21"/>
        <end position="548"/>
    </location>
</feature>
<evidence type="ECO:0000256" key="3">
    <source>
        <dbReference type="SAM" id="SignalP"/>
    </source>
</evidence>
<feature type="signal peptide" evidence="3">
    <location>
        <begin position="1"/>
        <end position="20"/>
    </location>
</feature>
<gene>
    <name evidence="4" type="ORF">LTR25_010105</name>
</gene>
<dbReference type="EMBL" id="JAXLQG010000024">
    <property type="protein sequence ID" value="KAK5528920.1"/>
    <property type="molecule type" value="Genomic_DNA"/>
</dbReference>
<evidence type="ECO:0000313" key="5">
    <source>
        <dbReference type="Proteomes" id="UP001345827"/>
    </source>
</evidence>
<evidence type="ECO:0000256" key="1">
    <source>
        <dbReference type="SAM" id="MobiDB-lite"/>
    </source>
</evidence>
<protein>
    <submittedName>
        <fullName evidence="4">Uncharacterized protein</fullName>
    </submittedName>
</protein>
<sequence length="548" mass="54991">MWSPTASISLLLGLIALTLSQSVEYSTDASGNVYASTVYDSTSGAASSSSDGITSTASAAAYTSSTTFSSSYTTGSTYIGATTTPSTTSTSLPAIQTVPYTGQALLVGTCGIAQFTIITFPDGGSLEVPLVGCSDDRPECCPSLNFTESTPSQTGDAEASESSGTASASESGEGEHASETTSWTGTTPSPTPTGVVSMLSKAPLTVCPSDMVDLDPVCCPIGFSHYGQSIIGNLPCVSTLTTTVYSPDPSVLSSITSVISASMVAASTTSTPTVSVIINQVFALGLPCADNAEEDQGNHTHLSTGAKAGIGAGVGLAALFVILGLWACLAVRHRRRKKMRALEAAANAAGGPVRPGASGPETGGAYAAAAGLGGGGNEAKHMSMATTITGPPGSPGMQQQSPLMGGFGQPHGYGPAFGYVQPQQHQGMMQMPQDMYGGAYGMGVQHPGGGGFYSPPMSQSPPPPPGYGYYAGQNKDGGHGVVMMPPAEVDGGQVAPHRVSAGPPQGMGMSGSDTRSQGTESVTAVNSGHSEAAELSDNTYSHSAAGVK</sequence>
<keyword evidence="3" id="KW-0732">Signal</keyword>
<feature type="compositionally biased region" description="Polar residues" evidence="1">
    <location>
        <begin position="144"/>
        <end position="155"/>
    </location>
</feature>
<feature type="region of interest" description="Disordered" evidence="1">
    <location>
        <begin position="493"/>
        <end position="548"/>
    </location>
</feature>
<evidence type="ECO:0000313" key="4">
    <source>
        <dbReference type="EMBL" id="KAK5528920.1"/>
    </source>
</evidence>
<comment type="caution">
    <text evidence="4">The sequence shown here is derived from an EMBL/GenBank/DDBJ whole genome shotgun (WGS) entry which is preliminary data.</text>
</comment>
<keyword evidence="2" id="KW-0472">Membrane</keyword>
<dbReference type="Proteomes" id="UP001345827">
    <property type="component" value="Unassembled WGS sequence"/>
</dbReference>
<reference evidence="4 5" key="1">
    <citation type="submission" date="2023-06" db="EMBL/GenBank/DDBJ databases">
        <title>Black Yeasts Isolated from many extreme environments.</title>
        <authorList>
            <person name="Coleine C."/>
            <person name="Stajich J.E."/>
            <person name="Selbmann L."/>
        </authorList>
    </citation>
    <scope>NUCLEOTIDE SEQUENCE [LARGE SCALE GENOMIC DNA]</scope>
    <source>
        <strain evidence="4 5">CCFEE 5887</strain>
    </source>
</reference>
<keyword evidence="2" id="KW-1133">Transmembrane helix</keyword>
<name>A0AAV9PTN0_9PEZI</name>
<feature type="compositionally biased region" description="Polar residues" evidence="1">
    <location>
        <begin position="511"/>
        <end position="529"/>
    </location>
</feature>
<organism evidence="4 5">
    <name type="scientific">Vermiconidia calcicola</name>
    <dbReference type="NCBI Taxonomy" id="1690605"/>
    <lineage>
        <taxon>Eukaryota</taxon>
        <taxon>Fungi</taxon>
        <taxon>Dikarya</taxon>
        <taxon>Ascomycota</taxon>
        <taxon>Pezizomycotina</taxon>
        <taxon>Dothideomycetes</taxon>
        <taxon>Dothideomycetidae</taxon>
        <taxon>Mycosphaerellales</taxon>
        <taxon>Extremaceae</taxon>
        <taxon>Vermiconidia</taxon>
    </lineage>
</organism>
<dbReference type="AlphaFoldDB" id="A0AAV9PTN0"/>
<keyword evidence="2" id="KW-0812">Transmembrane</keyword>
<keyword evidence="5" id="KW-1185">Reference proteome</keyword>
<feature type="compositionally biased region" description="Low complexity" evidence="1">
    <location>
        <begin position="160"/>
        <end position="171"/>
    </location>
</feature>
<proteinExistence type="predicted"/>
<feature type="transmembrane region" description="Helical" evidence="2">
    <location>
        <begin position="308"/>
        <end position="331"/>
    </location>
</feature>
<evidence type="ECO:0000256" key="2">
    <source>
        <dbReference type="SAM" id="Phobius"/>
    </source>
</evidence>